<evidence type="ECO:0000256" key="1">
    <source>
        <dbReference type="SAM" id="MobiDB-lite"/>
    </source>
</evidence>
<evidence type="ECO:0000313" key="4">
    <source>
        <dbReference type="Proteomes" id="UP000198531"/>
    </source>
</evidence>
<name>A0A1I6FXG4_9EURY</name>
<keyword evidence="4" id="KW-1185">Reference proteome</keyword>
<dbReference type="EMBL" id="FOYT01000001">
    <property type="protein sequence ID" value="SFR34618.1"/>
    <property type="molecule type" value="Genomic_DNA"/>
</dbReference>
<protein>
    <submittedName>
        <fullName evidence="3">Uncharacterized protein</fullName>
    </submittedName>
</protein>
<feature type="transmembrane region" description="Helical" evidence="2">
    <location>
        <begin position="121"/>
        <end position="144"/>
    </location>
</feature>
<dbReference type="STRING" id="553469.SAMN04487947_0191"/>
<dbReference type="OrthoDB" id="381643at2157"/>
<feature type="transmembrane region" description="Helical" evidence="2">
    <location>
        <begin position="94"/>
        <end position="115"/>
    </location>
</feature>
<dbReference type="Proteomes" id="UP000198531">
    <property type="component" value="Unassembled WGS sequence"/>
</dbReference>
<keyword evidence="2" id="KW-1133">Transmembrane helix</keyword>
<organism evidence="3 4">
    <name type="scientific">Halogeometricum rufum</name>
    <dbReference type="NCBI Taxonomy" id="553469"/>
    <lineage>
        <taxon>Archaea</taxon>
        <taxon>Methanobacteriati</taxon>
        <taxon>Methanobacteriota</taxon>
        <taxon>Stenosarchaea group</taxon>
        <taxon>Halobacteria</taxon>
        <taxon>Halobacteriales</taxon>
        <taxon>Haloferacaceae</taxon>
        <taxon>Halogeometricum</taxon>
    </lineage>
</organism>
<dbReference type="AlphaFoldDB" id="A0A1I6FXG4"/>
<feature type="transmembrane region" description="Helical" evidence="2">
    <location>
        <begin position="23"/>
        <end position="44"/>
    </location>
</feature>
<evidence type="ECO:0000256" key="2">
    <source>
        <dbReference type="SAM" id="Phobius"/>
    </source>
</evidence>
<feature type="region of interest" description="Disordered" evidence="1">
    <location>
        <begin position="1"/>
        <end position="21"/>
    </location>
</feature>
<keyword evidence="2" id="KW-0472">Membrane</keyword>
<sequence>MTDDRSAESGSDPSAESGGDRSATGIVVAGVADFFGLVWLWIAFGTLFRPLSVVVNAALVADPFSFGQLAVQAPTLAAVAVTNARYPDASALRIWLVGLASTFLFVACAALAGTLDPPTSGSVVVVVRLVLLWAGSLALVVAAARYRWAERGA</sequence>
<proteinExistence type="predicted"/>
<gene>
    <name evidence="3" type="ORF">SAMN04487947_0191</name>
</gene>
<keyword evidence="2" id="KW-0812">Transmembrane</keyword>
<accession>A0A1I6FXG4</accession>
<reference evidence="4" key="1">
    <citation type="submission" date="2016-10" db="EMBL/GenBank/DDBJ databases">
        <authorList>
            <person name="Varghese N."/>
            <person name="Submissions S."/>
        </authorList>
    </citation>
    <scope>NUCLEOTIDE SEQUENCE [LARGE SCALE GENOMIC DNA]</scope>
    <source>
        <strain evidence="4">CGMCC 1.7736</strain>
    </source>
</reference>
<dbReference type="RefSeq" id="WP_089803873.1">
    <property type="nucleotide sequence ID" value="NZ_FOYT01000001.1"/>
</dbReference>
<evidence type="ECO:0000313" key="3">
    <source>
        <dbReference type="EMBL" id="SFR34618.1"/>
    </source>
</evidence>